<feature type="region of interest" description="Disordered" evidence="1">
    <location>
        <begin position="1"/>
        <end position="28"/>
    </location>
</feature>
<gene>
    <name evidence="2" type="ORF">LNV07_07830</name>
</gene>
<organism evidence="2 3">
    <name type="scientific">Roseateles oligotrophus</name>
    <dbReference type="NCBI Taxonomy" id="1769250"/>
    <lineage>
        <taxon>Bacteria</taxon>
        <taxon>Pseudomonadati</taxon>
        <taxon>Pseudomonadota</taxon>
        <taxon>Betaproteobacteria</taxon>
        <taxon>Burkholderiales</taxon>
        <taxon>Sphaerotilaceae</taxon>
        <taxon>Roseateles</taxon>
    </lineage>
</organism>
<evidence type="ECO:0000313" key="3">
    <source>
        <dbReference type="Proteomes" id="UP001209701"/>
    </source>
</evidence>
<protein>
    <submittedName>
        <fullName evidence="2">Uncharacterized protein</fullName>
    </submittedName>
</protein>
<feature type="compositionally biased region" description="Basic and acidic residues" evidence="1">
    <location>
        <begin position="1"/>
        <end position="25"/>
    </location>
</feature>
<reference evidence="2 3" key="1">
    <citation type="submission" date="2021-11" db="EMBL/GenBank/DDBJ databases">
        <authorList>
            <person name="Liang Q."/>
            <person name="Mou H."/>
            <person name="Liu Z."/>
        </authorList>
    </citation>
    <scope>NUCLEOTIDE SEQUENCE [LARGE SCALE GENOMIC DNA]</scope>
    <source>
        <strain evidence="2 3">CHU3</strain>
    </source>
</reference>
<keyword evidence="3" id="KW-1185">Reference proteome</keyword>
<comment type="caution">
    <text evidence="2">The sequence shown here is derived from an EMBL/GenBank/DDBJ whole genome shotgun (WGS) entry which is preliminary data.</text>
</comment>
<accession>A0ABT2YDD3</accession>
<evidence type="ECO:0000313" key="2">
    <source>
        <dbReference type="EMBL" id="MCV2368005.1"/>
    </source>
</evidence>
<evidence type="ECO:0000256" key="1">
    <source>
        <dbReference type="SAM" id="MobiDB-lite"/>
    </source>
</evidence>
<name>A0ABT2YDD3_9BURK</name>
<dbReference type="RefSeq" id="WP_263570629.1">
    <property type="nucleotide sequence ID" value="NZ_JAJIRN010000003.1"/>
</dbReference>
<dbReference type="EMBL" id="JAJIRN010000003">
    <property type="protein sequence ID" value="MCV2368005.1"/>
    <property type="molecule type" value="Genomic_DNA"/>
</dbReference>
<sequence>MNEQTNDKGSDDQQASADDKVDQGRRRLGTASVTGTAVLLSLPSRSAVAGWGSCTGSELASGNLSRAATANPCGCSPGFWGPANLNGTALWNKTPKLYTKYPRTAKFNTVFGVTFFKNTANITLEQVFPQQKAGPGKGYFNNFNASDSTAMHAVAALLNAEFYGLRFPAGYADGLAAIAAFRAACTGGTLTTFVTHVDVYSSSNTWCNGKDHGGI</sequence>
<dbReference type="Proteomes" id="UP001209701">
    <property type="component" value="Unassembled WGS sequence"/>
</dbReference>
<proteinExistence type="predicted"/>